<name>A0ACB8Y6I1_ARCLA</name>
<evidence type="ECO:0000313" key="2">
    <source>
        <dbReference type="Proteomes" id="UP001055879"/>
    </source>
</evidence>
<comment type="caution">
    <text evidence="1">The sequence shown here is derived from an EMBL/GenBank/DDBJ whole genome shotgun (WGS) entry which is preliminary data.</text>
</comment>
<reference evidence="1 2" key="2">
    <citation type="journal article" date="2022" name="Mol. Ecol. Resour.">
        <title>The genomes of chicory, endive, great burdock and yacon provide insights into Asteraceae paleo-polyploidization history and plant inulin production.</title>
        <authorList>
            <person name="Fan W."/>
            <person name="Wang S."/>
            <person name="Wang H."/>
            <person name="Wang A."/>
            <person name="Jiang F."/>
            <person name="Liu H."/>
            <person name="Zhao H."/>
            <person name="Xu D."/>
            <person name="Zhang Y."/>
        </authorList>
    </citation>
    <scope>NUCLEOTIDE SEQUENCE [LARGE SCALE GENOMIC DNA]</scope>
    <source>
        <strain evidence="2">cv. Niubang</strain>
    </source>
</reference>
<protein>
    <submittedName>
        <fullName evidence="1">Uncharacterized protein</fullName>
    </submittedName>
</protein>
<dbReference type="EMBL" id="CM042059">
    <property type="protein sequence ID" value="KAI3680952.1"/>
    <property type="molecule type" value="Genomic_DNA"/>
</dbReference>
<sequence>MREQDIEVIRKASRPSVHLHRKEKTDGGGGGSGGDTVGPKTDDSLKKLQHLDLSSCNISGDSKPISNLSSLEYLDVSENHMSGTVGPKTDGGGGGPKTNGGGGGPKTGDRSAPSILLEWRLSLMFFWVSFSWSTVFREIESEDG</sequence>
<gene>
    <name evidence="1" type="ORF">L6452_35732</name>
</gene>
<organism evidence="1 2">
    <name type="scientific">Arctium lappa</name>
    <name type="common">Greater burdock</name>
    <name type="synonym">Lappa major</name>
    <dbReference type="NCBI Taxonomy" id="4217"/>
    <lineage>
        <taxon>Eukaryota</taxon>
        <taxon>Viridiplantae</taxon>
        <taxon>Streptophyta</taxon>
        <taxon>Embryophyta</taxon>
        <taxon>Tracheophyta</taxon>
        <taxon>Spermatophyta</taxon>
        <taxon>Magnoliopsida</taxon>
        <taxon>eudicotyledons</taxon>
        <taxon>Gunneridae</taxon>
        <taxon>Pentapetalae</taxon>
        <taxon>asterids</taxon>
        <taxon>campanulids</taxon>
        <taxon>Asterales</taxon>
        <taxon>Asteraceae</taxon>
        <taxon>Carduoideae</taxon>
        <taxon>Cardueae</taxon>
        <taxon>Arctiinae</taxon>
        <taxon>Arctium</taxon>
    </lineage>
</organism>
<keyword evidence="2" id="KW-1185">Reference proteome</keyword>
<dbReference type="Proteomes" id="UP001055879">
    <property type="component" value="Linkage Group LG13"/>
</dbReference>
<evidence type="ECO:0000313" key="1">
    <source>
        <dbReference type="EMBL" id="KAI3680952.1"/>
    </source>
</evidence>
<proteinExistence type="predicted"/>
<reference evidence="2" key="1">
    <citation type="journal article" date="2022" name="Mol. Ecol. Resour.">
        <title>The genomes of chicory, endive, great burdock and yacon provide insights into Asteraceae palaeo-polyploidization history and plant inulin production.</title>
        <authorList>
            <person name="Fan W."/>
            <person name="Wang S."/>
            <person name="Wang H."/>
            <person name="Wang A."/>
            <person name="Jiang F."/>
            <person name="Liu H."/>
            <person name="Zhao H."/>
            <person name="Xu D."/>
            <person name="Zhang Y."/>
        </authorList>
    </citation>
    <scope>NUCLEOTIDE SEQUENCE [LARGE SCALE GENOMIC DNA]</scope>
    <source>
        <strain evidence="2">cv. Niubang</strain>
    </source>
</reference>
<accession>A0ACB8Y6I1</accession>